<dbReference type="KEGG" id="tet:TTHERM_001250072"/>
<dbReference type="GeneID" id="24442016"/>
<dbReference type="InParanoid" id="W7X190"/>
<dbReference type="RefSeq" id="XP_012654474.1">
    <property type="nucleotide sequence ID" value="XM_012799020.1"/>
</dbReference>
<gene>
    <name evidence="1" type="ORF">TTHERM_001250072</name>
</gene>
<sequence length="107" mass="13044">MKNMIFLESIFNYQNIFVIFPQTFRKQNNNQFIVQNKKNGFCGGQSKNNIKITNQKQITSYYIQYFSELIEFYANIYDNNHKHKKTKTKFYEKEKKLLLIKQQQQLL</sequence>
<keyword evidence="2" id="KW-1185">Reference proteome</keyword>
<organism evidence="1 2">
    <name type="scientific">Tetrahymena thermophila (strain SB210)</name>
    <dbReference type="NCBI Taxonomy" id="312017"/>
    <lineage>
        <taxon>Eukaryota</taxon>
        <taxon>Sar</taxon>
        <taxon>Alveolata</taxon>
        <taxon>Ciliophora</taxon>
        <taxon>Intramacronucleata</taxon>
        <taxon>Oligohymenophorea</taxon>
        <taxon>Hymenostomatida</taxon>
        <taxon>Tetrahymenina</taxon>
        <taxon>Tetrahymenidae</taxon>
        <taxon>Tetrahymena</taxon>
    </lineage>
</organism>
<accession>W7X190</accession>
<dbReference type="EMBL" id="GG662600">
    <property type="protein sequence ID" value="EWS72990.1"/>
    <property type="molecule type" value="Genomic_DNA"/>
</dbReference>
<protein>
    <submittedName>
        <fullName evidence="1">Uncharacterized protein</fullName>
    </submittedName>
</protein>
<reference evidence="2" key="1">
    <citation type="journal article" date="2006" name="PLoS Biol.">
        <title>Macronuclear genome sequence of the ciliate Tetrahymena thermophila, a model eukaryote.</title>
        <authorList>
            <person name="Eisen J.A."/>
            <person name="Coyne R.S."/>
            <person name="Wu M."/>
            <person name="Wu D."/>
            <person name="Thiagarajan M."/>
            <person name="Wortman J.R."/>
            <person name="Badger J.H."/>
            <person name="Ren Q."/>
            <person name="Amedeo P."/>
            <person name="Jones K.M."/>
            <person name="Tallon L.J."/>
            <person name="Delcher A.L."/>
            <person name="Salzberg S.L."/>
            <person name="Silva J.C."/>
            <person name="Haas B.J."/>
            <person name="Majoros W.H."/>
            <person name="Farzad M."/>
            <person name="Carlton J.M."/>
            <person name="Smith R.K. Jr."/>
            <person name="Garg J."/>
            <person name="Pearlman R.E."/>
            <person name="Karrer K.M."/>
            <person name="Sun L."/>
            <person name="Manning G."/>
            <person name="Elde N.C."/>
            <person name="Turkewitz A.P."/>
            <person name="Asai D.J."/>
            <person name="Wilkes D.E."/>
            <person name="Wang Y."/>
            <person name="Cai H."/>
            <person name="Collins K."/>
            <person name="Stewart B.A."/>
            <person name="Lee S.R."/>
            <person name="Wilamowska K."/>
            <person name="Weinberg Z."/>
            <person name="Ruzzo W.L."/>
            <person name="Wloga D."/>
            <person name="Gaertig J."/>
            <person name="Frankel J."/>
            <person name="Tsao C.-C."/>
            <person name="Gorovsky M.A."/>
            <person name="Keeling P.J."/>
            <person name="Waller R.F."/>
            <person name="Patron N.J."/>
            <person name="Cherry J.M."/>
            <person name="Stover N.A."/>
            <person name="Krieger C.J."/>
            <person name="del Toro C."/>
            <person name="Ryder H.F."/>
            <person name="Williamson S.C."/>
            <person name="Barbeau R.A."/>
            <person name="Hamilton E.P."/>
            <person name="Orias E."/>
        </authorList>
    </citation>
    <scope>NUCLEOTIDE SEQUENCE [LARGE SCALE GENOMIC DNA]</scope>
    <source>
        <strain evidence="2">SB210</strain>
    </source>
</reference>
<dbReference type="AlphaFoldDB" id="W7X190"/>
<name>W7X190_TETTS</name>
<evidence type="ECO:0000313" key="1">
    <source>
        <dbReference type="EMBL" id="EWS72990.1"/>
    </source>
</evidence>
<evidence type="ECO:0000313" key="2">
    <source>
        <dbReference type="Proteomes" id="UP000009168"/>
    </source>
</evidence>
<dbReference type="Proteomes" id="UP000009168">
    <property type="component" value="Unassembled WGS sequence"/>
</dbReference>
<proteinExistence type="predicted"/>